<dbReference type="AlphaFoldDB" id="A0A1G1Y4G4"/>
<evidence type="ECO:0000256" key="1">
    <source>
        <dbReference type="ARBA" id="ARBA00001933"/>
    </source>
</evidence>
<proteinExistence type="inferred from homology"/>
<evidence type="ECO:0000256" key="4">
    <source>
        <dbReference type="ARBA" id="ARBA00022679"/>
    </source>
</evidence>
<dbReference type="PANTHER" id="PTHR11601">
    <property type="entry name" value="CYSTEINE DESULFURYLASE FAMILY MEMBER"/>
    <property type="match status" value="1"/>
</dbReference>
<evidence type="ECO:0000313" key="13">
    <source>
        <dbReference type="Proteomes" id="UP000178747"/>
    </source>
</evidence>
<dbReference type="InterPro" id="IPR015422">
    <property type="entry name" value="PyrdxlP-dep_Trfase_small"/>
</dbReference>
<evidence type="ECO:0000256" key="2">
    <source>
        <dbReference type="ARBA" id="ARBA00006490"/>
    </source>
</evidence>
<dbReference type="FunFam" id="3.40.640.10:FF:000084">
    <property type="entry name" value="IscS-like cysteine desulfurase"/>
    <property type="match status" value="1"/>
</dbReference>
<evidence type="ECO:0000256" key="10">
    <source>
        <dbReference type="RuleBase" id="RU004504"/>
    </source>
</evidence>
<accession>A0A1G1Y4G4</accession>
<keyword evidence="7" id="KW-0408">Iron</keyword>
<evidence type="ECO:0000256" key="7">
    <source>
        <dbReference type="ARBA" id="ARBA00023004"/>
    </source>
</evidence>
<evidence type="ECO:0000256" key="3">
    <source>
        <dbReference type="ARBA" id="ARBA00012239"/>
    </source>
</evidence>
<evidence type="ECO:0000256" key="6">
    <source>
        <dbReference type="ARBA" id="ARBA00022898"/>
    </source>
</evidence>
<dbReference type="GO" id="GO:0046872">
    <property type="term" value="F:metal ion binding"/>
    <property type="evidence" value="ECO:0007669"/>
    <property type="project" value="UniProtKB-KW"/>
</dbReference>
<dbReference type="Proteomes" id="UP000178747">
    <property type="component" value="Unassembled WGS sequence"/>
</dbReference>
<dbReference type="Pfam" id="PF00266">
    <property type="entry name" value="Aminotran_5"/>
    <property type="match status" value="1"/>
</dbReference>
<evidence type="ECO:0000256" key="8">
    <source>
        <dbReference type="ARBA" id="ARBA00023014"/>
    </source>
</evidence>
<dbReference type="EC" id="2.8.1.7" evidence="3"/>
<evidence type="ECO:0000313" key="12">
    <source>
        <dbReference type="EMBL" id="OGY47225.1"/>
    </source>
</evidence>
<dbReference type="InterPro" id="IPR000192">
    <property type="entry name" value="Aminotrans_V_dom"/>
</dbReference>
<dbReference type="InterPro" id="IPR015421">
    <property type="entry name" value="PyrdxlP-dep_Trfase_major"/>
</dbReference>
<dbReference type="Gene3D" id="1.10.260.50">
    <property type="match status" value="1"/>
</dbReference>
<dbReference type="NCBIfam" id="NF002806">
    <property type="entry name" value="PRK02948.1"/>
    <property type="match status" value="1"/>
</dbReference>
<keyword evidence="6" id="KW-0663">Pyridoxal phosphate</keyword>
<reference evidence="12 13" key="1">
    <citation type="journal article" date="2016" name="Nat. Commun.">
        <title>Thousands of microbial genomes shed light on interconnected biogeochemical processes in an aquifer system.</title>
        <authorList>
            <person name="Anantharaman K."/>
            <person name="Brown C.T."/>
            <person name="Hug L.A."/>
            <person name="Sharon I."/>
            <person name="Castelle C.J."/>
            <person name="Probst A.J."/>
            <person name="Thomas B.C."/>
            <person name="Singh A."/>
            <person name="Wilkins M.J."/>
            <person name="Karaoz U."/>
            <person name="Brodie E.L."/>
            <person name="Williams K.H."/>
            <person name="Hubbard S.S."/>
            <person name="Banfield J.F."/>
        </authorList>
    </citation>
    <scope>NUCLEOTIDE SEQUENCE [LARGE SCALE GENOMIC DNA]</scope>
</reference>
<protein>
    <recommendedName>
        <fullName evidence="3">cysteine desulfurase</fullName>
        <ecNumber evidence="3">2.8.1.7</ecNumber>
    </recommendedName>
</protein>
<keyword evidence="5" id="KW-0479">Metal-binding</keyword>
<keyword evidence="4" id="KW-0808">Transferase</keyword>
<sequence>MDKAYFDHSATTPVDPAVKKAMEPFFGEIFGNASSIHLFGQQAVTAVDNARETIADFLGCKTNEIIFTSGATESDNIVIQGLTKPGEHIITSKIEHPAILESCKEMEKRGVEVTYVNVNQNGLVEIESIKKAIKDNTRLVSIMYVNNEIGTIQPVAEIGQLIKDLNQARKIKIYFHTDAVQAANYCDINVDRLGVDLISLSAHKIYGPKGIGVLYRRSGVPIKSIQFGGHHEYGLRPGTLNVPGIVGLGKAVELLLDDKKRKKENERIKNLRDKLIEEIKKAIPKTQVNGDLEKRTPHNAHFSFYGVEGESMLLLLDQEGIAVSTGSACSSGSLEPSHVLMALEMEPLLAHGSLRVTLGKFNTEKDIDHLIEALPPIVEKLRRMSPIK</sequence>
<evidence type="ECO:0000256" key="9">
    <source>
        <dbReference type="ARBA" id="ARBA00050776"/>
    </source>
</evidence>
<dbReference type="Gene3D" id="3.40.640.10">
    <property type="entry name" value="Type I PLP-dependent aspartate aminotransferase-like (Major domain)"/>
    <property type="match status" value="1"/>
</dbReference>
<feature type="domain" description="Aminotransferase class V" evidence="11">
    <location>
        <begin position="5"/>
        <end position="370"/>
    </location>
</feature>
<comment type="cofactor">
    <cofactor evidence="1 10">
        <name>pyridoxal 5'-phosphate</name>
        <dbReference type="ChEBI" id="CHEBI:597326"/>
    </cofactor>
</comment>
<dbReference type="SUPFAM" id="SSF53383">
    <property type="entry name" value="PLP-dependent transferases"/>
    <property type="match status" value="1"/>
</dbReference>
<dbReference type="PANTHER" id="PTHR11601:SF34">
    <property type="entry name" value="CYSTEINE DESULFURASE"/>
    <property type="match status" value="1"/>
</dbReference>
<evidence type="ECO:0000259" key="11">
    <source>
        <dbReference type="Pfam" id="PF00266"/>
    </source>
</evidence>
<organism evidence="12 13">
    <name type="scientific">Candidatus Buchananbacteria bacterium RIFCSPHIGHO2_02_FULL_38_8</name>
    <dbReference type="NCBI Taxonomy" id="1797538"/>
    <lineage>
        <taxon>Bacteria</taxon>
        <taxon>Candidatus Buchananiibacteriota</taxon>
    </lineage>
</organism>
<dbReference type="GO" id="GO:0031071">
    <property type="term" value="F:cysteine desulfurase activity"/>
    <property type="evidence" value="ECO:0007669"/>
    <property type="project" value="UniProtKB-EC"/>
</dbReference>
<dbReference type="EMBL" id="MHIH01000046">
    <property type="protein sequence ID" value="OGY47225.1"/>
    <property type="molecule type" value="Genomic_DNA"/>
</dbReference>
<comment type="catalytic activity">
    <reaction evidence="9">
        <text>(sulfur carrier)-H + L-cysteine = (sulfur carrier)-SH + L-alanine</text>
        <dbReference type="Rhea" id="RHEA:43892"/>
        <dbReference type="Rhea" id="RHEA-COMP:14737"/>
        <dbReference type="Rhea" id="RHEA-COMP:14739"/>
        <dbReference type="ChEBI" id="CHEBI:29917"/>
        <dbReference type="ChEBI" id="CHEBI:35235"/>
        <dbReference type="ChEBI" id="CHEBI:57972"/>
        <dbReference type="ChEBI" id="CHEBI:64428"/>
        <dbReference type="EC" id="2.8.1.7"/>
    </reaction>
</comment>
<dbReference type="GO" id="GO:0051536">
    <property type="term" value="F:iron-sulfur cluster binding"/>
    <property type="evidence" value="ECO:0007669"/>
    <property type="project" value="UniProtKB-KW"/>
</dbReference>
<comment type="caution">
    <text evidence="12">The sequence shown here is derived from an EMBL/GenBank/DDBJ whole genome shotgun (WGS) entry which is preliminary data.</text>
</comment>
<dbReference type="Gene3D" id="3.90.1150.10">
    <property type="entry name" value="Aspartate Aminotransferase, domain 1"/>
    <property type="match status" value="1"/>
</dbReference>
<dbReference type="InterPro" id="IPR020578">
    <property type="entry name" value="Aminotrans_V_PyrdxlP_BS"/>
</dbReference>
<name>A0A1G1Y4G4_9BACT</name>
<dbReference type="InterPro" id="IPR016454">
    <property type="entry name" value="Cysteine_dSase"/>
</dbReference>
<gene>
    <name evidence="12" type="ORF">A3J62_03480</name>
</gene>
<dbReference type="InterPro" id="IPR015424">
    <property type="entry name" value="PyrdxlP-dep_Trfase"/>
</dbReference>
<comment type="similarity">
    <text evidence="2">Belongs to the class-V pyridoxal-phosphate-dependent aminotransferase family. NifS/IscS subfamily.</text>
</comment>
<dbReference type="PIRSF" id="PIRSF005572">
    <property type="entry name" value="NifS"/>
    <property type="match status" value="1"/>
</dbReference>
<keyword evidence="8" id="KW-0411">Iron-sulfur</keyword>
<dbReference type="PROSITE" id="PS00595">
    <property type="entry name" value="AA_TRANSFER_CLASS_5"/>
    <property type="match status" value="1"/>
</dbReference>
<evidence type="ECO:0000256" key="5">
    <source>
        <dbReference type="ARBA" id="ARBA00022723"/>
    </source>
</evidence>